<dbReference type="PANTHER" id="PTHR10589:SF29">
    <property type="entry name" value="UBIQUITIN CARBOXYL-TERMINAL HYDROLASE"/>
    <property type="match status" value="1"/>
</dbReference>
<dbReference type="GO" id="GO:0004843">
    <property type="term" value="F:cysteine-type deubiquitinase activity"/>
    <property type="evidence" value="ECO:0007669"/>
    <property type="project" value="UniProtKB-EC"/>
</dbReference>
<proteinExistence type="inferred from homology"/>
<feature type="domain" description="UCH catalytic" evidence="9">
    <location>
        <begin position="47"/>
        <end position="280"/>
    </location>
</feature>
<dbReference type="Proteomes" id="UP000653565">
    <property type="component" value="Unassembled WGS sequence"/>
</dbReference>
<evidence type="ECO:0000256" key="3">
    <source>
        <dbReference type="ARBA" id="ARBA00022670"/>
    </source>
</evidence>
<dbReference type="GO" id="GO:0016579">
    <property type="term" value="P:protein deubiquitination"/>
    <property type="evidence" value="ECO:0007669"/>
    <property type="project" value="TreeGrafter"/>
</dbReference>
<dbReference type="SUPFAM" id="SSF54001">
    <property type="entry name" value="Cysteine proteinases"/>
    <property type="match status" value="1"/>
</dbReference>
<evidence type="ECO:0000256" key="1">
    <source>
        <dbReference type="ARBA" id="ARBA00000707"/>
    </source>
</evidence>
<dbReference type="InterPro" id="IPR038765">
    <property type="entry name" value="Papain-like_cys_pep_sf"/>
</dbReference>
<reference evidence="10" key="2">
    <citation type="submission" date="2020-04" db="EMBL/GenBank/DDBJ databases">
        <authorList>
            <person name="Santos R.A.C."/>
            <person name="Steenwyk J.L."/>
            <person name="Rivero-Menendez O."/>
            <person name="Mead M.E."/>
            <person name="Silva L.P."/>
            <person name="Bastos R.W."/>
            <person name="Alastruey-Izquierdo A."/>
            <person name="Goldman G.H."/>
            <person name="Rokas A."/>
        </authorList>
    </citation>
    <scope>NUCLEOTIDE SEQUENCE</scope>
    <source>
        <strain evidence="10">CNM-CM6805</strain>
    </source>
</reference>
<dbReference type="FunFam" id="3.40.532.10:FF:000010">
    <property type="entry name" value="Ubiquitin carboxyl-terminal hydrolase"/>
    <property type="match status" value="1"/>
</dbReference>
<dbReference type="PANTHER" id="PTHR10589">
    <property type="entry name" value="UBIQUITIN CARBOXYL-TERMINAL HYDROLASE"/>
    <property type="match status" value="1"/>
</dbReference>
<dbReference type="OrthoDB" id="1924260at2759"/>
<keyword evidence="3" id="KW-0645">Protease</keyword>
<evidence type="ECO:0000313" key="10">
    <source>
        <dbReference type="EMBL" id="KAF4232764.1"/>
    </source>
</evidence>
<evidence type="ECO:0000256" key="6">
    <source>
        <dbReference type="ARBA" id="ARBA00022807"/>
    </source>
</evidence>
<gene>
    <name evidence="10" type="ORF">CNMCM6805_009669</name>
</gene>
<keyword evidence="4" id="KW-0833">Ubl conjugation pathway</keyword>
<feature type="compositionally biased region" description="Basic residues" evidence="8">
    <location>
        <begin position="1"/>
        <end position="10"/>
    </location>
</feature>
<keyword evidence="5" id="KW-0378">Hydrolase</keyword>
<comment type="caution">
    <text evidence="10">The sequence shown here is derived from an EMBL/GenBank/DDBJ whole genome shotgun (WGS) entry which is preliminary data.</text>
</comment>
<comment type="caution">
    <text evidence="7">Lacks conserved residue(s) required for the propagation of feature annotation.</text>
</comment>
<dbReference type="PROSITE" id="PS52048">
    <property type="entry name" value="UCH_DOMAIN"/>
    <property type="match status" value="1"/>
</dbReference>
<comment type="similarity">
    <text evidence="7">Belongs to the peptidase C12 family.</text>
</comment>
<reference evidence="10" key="1">
    <citation type="journal article" date="2020" name="bioRxiv">
        <title>Genomic and phenotypic heterogeneity of clinical isolates of the human pathogens Aspergillus fumigatus, Aspergillus lentulus and Aspergillus fumigatiaffinis.</title>
        <authorList>
            <person name="dos Santos R.A.C."/>
            <person name="Steenwyk J.L."/>
            <person name="Rivero-Menendez O."/>
            <person name="Mead M.E."/>
            <person name="Silva L.P."/>
            <person name="Bastos R.W."/>
            <person name="Alastruey-Izquierdo A."/>
            <person name="Goldman G.H."/>
            <person name="Rokas A."/>
        </authorList>
    </citation>
    <scope>NUCLEOTIDE SEQUENCE</scope>
    <source>
        <strain evidence="10">CNM-CM6805</strain>
    </source>
</reference>
<evidence type="ECO:0000256" key="2">
    <source>
        <dbReference type="ARBA" id="ARBA00012759"/>
    </source>
</evidence>
<dbReference type="Gene3D" id="3.40.532.10">
    <property type="entry name" value="Peptidase C12, ubiquitin carboxyl-terminal hydrolase"/>
    <property type="match status" value="1"/>
</dbReference>
<keyword evidence="11" id="KW-1185">Reference proteome</keyword>
<keyword evidence="6" id="KW-0788">Thiol protease</keyword>
<dbReference type="InterPro" id="IPR001578">
    <property type="entry name" value="Peptidase_C12_UCH"/>
</dbReference>
<evidence type="ECO:0000256" key="7">
    <source>
        <dbReference type="PROSITE-ProRule" id="PRU01393"/>
    </source>
</evidence>
<evidence type="ECO:0000256" key="4">
    <source>
        <dbReference type="ARBA" id="ARBA00022786"/>
    </source>
</evidence>
<dbReference type="GO" id="GO:0005737">
    <property type="term" value="C:cytoplasm"/>
    <property type="evidence" value="ECO:0007669"/>
    <property type="project" value="TreeGrafter"/>
</dbReference>
<dbReference type="GO" id="GO:0006511">
    <property type="term" value="P:ubiquitin-dependent protein catabolic process"/>
    <property type="evidence" value="ECO:0007669"/>
    <property type="project" value="InterPro"/>
</dbReference>
<feature type="compositionally biased region" description="Polar residues" evidence="8">
    <location>
        <begin position="12"/>
        <end position="24"/>
    </location>
</feature>
<dbReference type="EMBL" id="JAAAPX010000086">
    <property type="protein sequence ID" value="KAF4232764.1"/>
    <property type="molecule type" value="Genomic_DNA"/>
</dbReference>
<evidence type="ECO:0000256" key="8">
    <source>
        <dbReference type="SAM" id="MobiDB-lite"/>
    </source>
</evidence>
<evidence type="ECO:0000256" key="5">
    <source>
        <dbReference type="ARBA" id="ARBA00022801"/>
    </source>
</evidence>
<sequence length="423" mass="48018">MSQRNKRRRVNAGSSPASVSSNHTMANPFTAAPCNPANVLERQKWNGFCELESEPAIFNVMLREFGVKGVKVQEVVSLDDELMAFLKYDYSCAIVSDILSACLILKKAYGRVVNQKRAVQKGFGLQTSVALLNIVNNIEGIDLGENLRHFREFTMPFTPALRGDAINNFEFVKRIHNSFARRMDILNSDLQLKVEATSKRSRSGNNRHDEFEPDAGFHFIAFVPALGKVWKFDGLERQPQALGEYAPDDDWLTLVRPNILTRMAEYEEDQIEFSILSVAKDPLVELEDKLAVNVKCLEAVNRCLASREEAKETCPGPESPVSPLENTILGPDSSFNLMRHRIDGVVIPPEREVQYAKASAEELRQHLYWLSNEQRELRASILEEQQSHRADDDYATGRRFDYGPAVRAWIRFLARKRVIESLT</sequence>
<evidence type="ECO:0000259" key="9">
    <source>
        <dbReference type="PROSITE" id="PS52048"/>
    </source>
</evidence>
<organism evidence="10 11">
    <name type="scientific">Aspergillus fumigatiaffinis</name>
    <dbReference type="NCBI Taxonomy" id="340414"/>
    <lineage>
        <taxon>Eukaryota</taxon>
        <taxon>Fungi</taxon>
        <taxon>Dikarya</taxon>
        <taxon>Ascomycota</taxon>
        <taxon>Pezizomycotina</taxon>
        <taxon>Eurotiomycetes</taxon>
        <taxon>Eurotiomycetidae</taxon>
        <taxon>Eurotiales</taxon>
        <taxon>Aspergillaceae</taxon>
        <taxon>Aspergillus</taxon>
        <taxon>Aspergillus subgen. Fumigati</taxon>
    </lineage>
</organism>
<name>A0A8H4M897_9EURO</name>
<evidence type="ECO:0000313" key="11">
    <source>
        <dbReference type="Proteomes" id="UP000653565"/>
    </source>
</evidence>
<dbReference type="Pfam" id="PF01088">
    <property type="entry name" value="Peptidase_C12"/>
    <property type="match status" value="1"/>
</dbReference>
<accession>A0A8H4M897</accession>
<protein>
    <recommendedName>
        <fullName evidence="2">ubiquitinyl hydrolase 1</fullName>
        <ecNumber evidence="2">3.4.19.12</ecNumber>
    </recommendedName>
</protein>
<dbReference type="EC" id="3.4.19.12" evidence="2"/>
<dbReference type="InterPro" id="IPR036959">
    <property type="entry name" value="Peptidase_C12_UCH_sf"/>
</dbReference>
<comment type="catalytic activity">
    <reaction evidence="1">
        <text>Thiol-dependent hydrolysis of ester, thioester, amide, peptide and isopeptide bonds formed by the C-terminal Gly of ubiquitin (a 76-residue protein attached to proteins as an intracellular targeting signal).</text>
        <dbReference type="EC" id="3.4.19.12"/>
    </reaction>
</comment>
<feature type="region of interest" description="Disordered" evidence="8">
    <location>
        <begin position="1"/>
        <end position="24"/>
    </location>
</feature>
<dbReference type="AlphaFoldDB" id="A0A8H4M897"/>